<keyword evidence="4" id="KW-1185">Reference proteome</keyword>
<proteinExistence type="predicted"/>
<accession>A0A7W7Y6T6</accession>
<sequence length="238" mass="26565">MNIPTPKTILTCALFAACAVTTHAAEEADPAMAVLKRMREQLRTVMLQQQKTEADRAALQAEKTTLEEKNAELTKKLEALTKLNATERTTAEKTITDLKEKNEEQSAEMLRLNESLAKWKAGYQKMEDTARAKEAERAKLADKLVLQDRRVADYRRKNEELYKAGTEVLNRYESFSLGDALTAREPFTRLTRVKMENLVQEYQDKLTDNKIKPEDAKPAPAAAAAAAAALAGKAKAKP</sequence>
<keyword evidence="1" id="KW-0175">Coiled coil</keyword>
<feature type="chain" id="PRO_5030702375" evidence="2">
    <location>
        <begin position="25"/>
        <end position="238"/>
    </location>
</feature>
<evidence type="ECO:0000313" key="4">
    <source>
        <dbReference type="Proteomes" id="UP000590740"/>
    </source>
</evidence>
<dbReference type="AlphaFoldDB" id="A0A7W7Y6T6"/>
<evidence type="ECO:0000256" key="2">
    <source>
        <dbReference type="SAM" id="SignalP"/>
    </source>
</evidence>
<keyword evidence="2" id="KW-0732">Signal</keyword>
<evidence type="ECO:0000313" key="3">
    <source>
        <dbReference type="EMBL" id="MBB5030641.1"/>
    </source>
</evidence>
<dbReference type="PROSITE" id="PS51257">
    <property type="entry name" value="PROKAR_LIPOPROTEIN"/>
    <property type="match status" value="1"/>
</dbReference>
<comment type="caution">
    <text evidence="3">The sequence shown here is derived from an EMBL/GenBank/DDBJ whole genome shotgun (WGS) entry which is preliminary data.</text>
</comment>
<dbReference type="Proteomes" id="UP000590740">
    <property type="component" value="Unassembled WGS sequence"/>
</dbReference>
<gene>
    <name evidence="3" type="ORF">HNQ65_000195</name>
</gene>
<feature type="signal peptide" evidence="2">
    <location>
        <begin position="1"/>
        <end position="24"/>
    </location>
</feature>
<dbReference type="RefSeq" id="WP_184337482.1">
    <property type="nucleotide sequence ID" value="NZ_JACHIG010000001.1"/>
</dbReference>
<protein>
    <submittedName>
        <fullName evidence="3">Chromosome segregation ATPase</fullName>
    </submittedName>
</protein>
<name>A0A7W7Y6T6_9BACT</name>
<evidence type="ECO:0000256" key="1">
    <source>
        <dbReference type="SAM" id="Coils"/>
    </source>
</evidence>
<feature type="coiled-coil region" evidence="1">
    <location>
        <begin position="35"/>
        <end position="143"/>
    </location>
</feature>
<dbReference type="EMBL" id="JACHIG010000001">
    <property type="protein sequence ID" value="MBB5030641.1"/>
    <property type="molecule type" value="Genomic_DNA"/>
</dbReference>
<reference evidence="3 4" key="1">
    <citation type="submission" date="2020-08" db="EMBL/GenBank/DDBJ databases">
        <title>Genomic Encyclopedia of Type Strains, Phase IV (KMG-IV): sequencing the most valuable type-strain genomes for metagenomic binning, comparative biology and taxonomic classification.</title>
        <authorList>
            <person name="Goeker M."/>
        </authorList>
    </citation>
    <scope>NUCLEOTIDE SEQUENCE [LARGE SCALE GENOMIC DNA]</scope>
    <source>
        <strain evidence="3 4">DSM 12252</strain>
    </source>
</reference>
<organism evidence="3 4">
    <name type="scientific">Prosthecobacter vanneervenii</name>
    <dbReference type="NCBI Taxonomy" id="48466"/>
    <lineage>
        <taxon>Bacteria</taxon>
        <taxon>Pseudomonadati</taxon>
        <taxon>Verrucomicrobiota</taxon>
        <taxon>Verrucomicrobiia</taxon>
        <taxon>Verrucomicrobiales</taxon>
        <taxon>Verrucomicrobiaceae</taxon>
        <taxon>Prosthecobacter</taxon>
    </lineage>
</organism>